<dbReference type="SUPFAM" id="SSF53383">
    <property type="entry name" value="PLP-dependent transferases"/>
    <property type="match status" value="1"/>
</dbReference>
<dbReference type="AlphaFoldDB" id="A0A081CJP0"/>
<evidence type="ECO:0000313" key="6">
    <source>
        <dbReference type="EMBL" id="GAK66886.1"/>
    </source>
</evidence>
<dbReference type="InterPro" id="IPR015424">
    <property type="entry name" value="PyrdxlP-dep_Trfase"/>
</dbReference>
<keyword evidence="4" id="KW-0808">Transferase</keyword>
<dbReference type="OrthoDB" id="10260828at2759"/>
<evidence type="ECO:0000256" key="4">
    <source>
        <dbReference type="ARBA" id="ARBA00022679"/>
    </source>
</evidence>
<dbReference type="PANTHER" id="PTHR11986">
    <property type="entry name" value="AMINOTRANSFERASE CLASS III"/>
    <property type="match status" value="1"/>
</dbReference>
<evidence type="ECO:0000256" key="1">
    <source>
        <dbReference type="ARBA" id="ARBA00001933"/>
    </source>
</evidence>
<dbReference type="InterPro" id="IPR049704">
    <property type="entry name" value="Aminotrans_3_PPA_site"/>
</dbReference>
<keyword evidence="3" id="KW-0032">Aminotransferase</keyword>
<comment type="cofactor">
    <cofactor evidence="1">
        <name>pyridoxal 5'-phosphate</name>
        <dbReference type="ChEBI" id="CHEBI:597326"/>
    </cofactor>
</comment>
<keyword evidence="5" id="KW-0663">Pyridoxal phosphate</keyword>
<dbReference type="PROSITE" id="PS00600">
    <property type="entry name" value="AA_TRANSFER_CLASS_3"/>
    <property type="match status" value="1"/>
</dbReference>
<dbReference type="FunFam" id="3.40.640.10:FF:000004">
    <property type="entry name" value="Acetylornithine aminotransferase"/>
    <property type="match status" value="1"/>
</dbReference>
<dbReference type="Gene3D" id="3.90.1150.10">
    <property type="entry name" value="Aspartate Aminotransferase, domain 1"/>
    <property type="match status" value="1"/>
</dbReference>
<dbReference type="Pfam" id="PF00202">
    <property type="entry name" value="Aminotran_3"/>
    <property type="match status" value="1"/>
</dbReference>
<dbReference type="Pfam" id="PF20180">
    <property type="entry name" value="UQCC2_CBP6"/>
    <property type="match status" value="1"/>
</dbReference>
<dbReference type="RefSeq" id="XP_014654906.1">
    <property type="nucleotide sequence ID" value="XM_014799420.1"/>
</dbReference>
<keyword evidence="7" id="KW-1185">Reference proteome</keyword>
<protein>
    <submittedName>
        <fullName evidence="6">Acetylornithine transaminase</fullName>
    </submittedName>
</protein>
<organism evidence="6 7">
    <name type="scientific">Pseudozyma antarctica</name>
    <name type="common">Yeast</name>
    <name type="synonym">Candida antarctica</name>
    <dbReference type="NCBI Taxonomy" id="84753"/>
    <lineage>
        <taxon>Eukaryota</taxon>
        <taxon>Fungi</taxon>
        <taxon>Dikarya</taxon>
        <taxon>Basidiomycota</taxon>
        <taxon>Ustilaginomycotina</taxon>
        <taxon>Ustilaginomycetes</taxon>
        <taxon>Ustilaginales</taxon>
        <taxon>Ustilaginaceae</taxon>
        <taxon>Moesziomyces</taxon>
    </lineage>
</organism>
<dbReference type="HOGENOM" id="CLU_016922_10_1_1"/>
<proteinExistence type="inferred from homology"/>
<dbReference type="Proteomes" id="UP000053758">
    <property type="component" value="Unassembled WGS sequence"/>
</dbReference>
<evidence type="ECO:0000256" key="2">
    <source>
        <dbReference type="ARBA" id="ARBA00008954"/>
    </source>
</evidence>
<dbReference type="CDD" id="cd00610">
    <property type="entry name" value="OAT_like"/>
    <property type="match status" value="1"/>
</dbReference>
<sequence>MAATRAALSSAAKRPCASLMLAASSARCVRPQLRLLATHAAPATAASTKKPCADYISLSHPDGDASRGSKIADTLDRFSHSVLATYSRPQLIFTRGNGLDLYAAADPNTNQGHNERKYLDFSSGIAVNSLGHADPKIAQIAAEQSAKLVHASNLYHNEWSGELADRMVNLTHQHGGLGFAKGSKPTSPDTAGLKVFLANSGTEANEAALKFARKAAKSHPTKGGAHKTGLVSFKNAFHGRTMGALAMTPNPKYQAPFAPLIGDVRTGTYNDVAGIESLVDETTAGVIVEPVQGEGGIFPASIEFLTALRKRCDEVGAMLIYDEIQCGLFRAGTLWCHSEYPTSAHPDMVTMAKPLANGFPIGAVLMRDSVAQLIAVGDHGTTFGGGPLTSRIAHHVLGRLASKELGDSMRESSHALLGRLRELVAMFPDVLLDDAAAGKPSPRGKGLIVGVSTRDPSHAGRVVTLARQRGLLILTAGTDTIRILPSLTVTREQVDKAVDIIESCLLVVRDEMQRSTSTPVSSSKQQQVRAFSTSARTSAAAAGAGVGGEQASAAEIQAVYKQFIELGSSWPKDPLRPDIDFGASISAAAQTALLSVASQSAVHPEQVHKPRGAPLPDPLPGTRTLTKAELEYAQQSLKLLRELRDNKVQLEYPLPESMLKPKSQPEYYSRLIRSIDRAVEGKSIAPSFAQRVKRFFGRA</sequence>
<dbReference type="GeneID" id="26305888"/>
<dbReference type="Gene3D" id="3.40.640.10">
    <property type="entry name" value="Type I PLP-dependent aspartate aminotransferase-like (Major domain)"/>
    <property type="match status" value="1"/>
</dbReference>
<accession>A0A081CJP0</accession>
<evidence type="ECO:0000256" key="3">
    <source>
        <dbReference type="ARBA" id="ARBA00022576"/>
    </source>
</evidence>
<dbReference type="GO" id="GO:0005759">
    <property type="term" value="C:mitochondrial matrix"/>
    <property type="evidence" value="ECO:0007669"/>
    <property type="project" value="TreeGrafter"/>
</dbReference>
<dbReference type="GO" id="GO:0030170">
    <property type="term" value="F:pyridoxal phosphate binding"/>
    <property type="evidence" value="ECO:0007669"/>
    <property type="project" value="InterPro"/>
</dbReference>
<evidence type="ECO:0000313" key="7">
    <source>
        <dbReference type="Proteomes" id="UP000053758"/>
    </source>
</evidence>
<dbReference type="InterPro" id="IPR015421">
    <property type="entry name" value="PyrdxlP-dep_Trfase_major"/>
</dbReference>
<dbReference type="InterPro" id="IPR050103">
    <property type="entry name" value="Class-III_PLP-dep_AT"/>
</dbReference>
<dbReference type="GO" id="GO:0042802">
    <property type="term" value="F:identical protein binding"/>
    <property type="evidence" value="ECO:0007669"/>
    <property type="project" value="TreeGrafter"/>
</dbReference>
<dbReference type="EMBL" id="DF830082">
    <property type="protein sequence ID" value="GAK66886.1"/>
    <property type="molecule type" value="Genomic_DNA"/>
</dbReference>
<dbReference type="InterPro" id="IPR015422">
    <property type="entry name" value="PyrdxlP-dep_Trfase_small"/>
</dbReference>
<dbReference type="PANTHER" id="PTHR11986:SF79">
    <property type="entry name" value="ACETYLORNITHINE AMINOTRANSFERASE, MITOCHONDRIAL"/>
    <property type="match status" value="1"/>
</dbReference>
<dbReference type="InterPro" id="IPR005814">
    <property type="entry name" value="Aminotrans_3"/>
</dbReference>
<gene>
    <name evidence="6" type="ORF">PAN0_015c5110</name>
</gene>
<dbReference type="GO" id="GO:0008483">
    <property type="term" value="F:transaminase activity"/>
    <property type="evidence" value="ECO:0007669"/>
    <property type="project" value="UniProtKB-KW"/>
</dbReference>
<comment type="similarity">
    <text evidence="2">Belongs to the class-III pyridoxal-phosphate-dependent aminotransferase family.</text>
</comment>
<evidence type="ECO:0000256" key="5">
    <source>
        <dbReference type="ARBA" id="ARBA00022898"/>
    </source>
</evidence>
<reference evidence="7" key="1">
    <citation type="journal article" date="2014" name="Genome Announc.">
        <title>Draft Genome Sequence of the Yeast Pseudozyma antarctica Type Strain JCM10317, a Producer of the Glycolipid Biosurfactants, Mannosylerythritol Lipids.</title>
        <authorList>
            <person name="Saika A."/>
            <person name="Koike H."/>
            <person name="Hori T."/>
            <person name="Fukuoka T."/>
            <person name="Sato S."/>
            <person name="Habe H."/>
            <person name="Kitamoto D."/>
            <person name="Morita T."/>
        </authorList>
    </citation>
    <scope>NUCLEOTIDE SEQUENCE [LARGE SCALE GENOMIC DNA]</scope>
    <source>
        <strain evidence="7">JCM 10317</strain>
    </source>
</reference>
<name>A0A081CJP0_PSEA2</name>